<keyword evidence="1" id="KW-0863">Zinc-finger</keyword>
<keyword evidence="5" id="KW-1185">Reference proteome</keyword>
<comment type="caution">
    <text evidence="4">The sequence shown here is derived from an EMBL/GenBank/DDBJ whole genome shotgun (WGS) entry which is preliminary data.</text>
</comment>
<dbReference type="GO" id="GO:0008270">
    <property type="term" value="F:zinc ion binding"/>
    <property type="evidence" value="ECO:0007669"/>
    <property type="project" value="UniProtKB-KW"/>
</dbReference>
<dbReference type="Pfam" id="PF04434">
    <property type="entry name" value="SWIM"/>
    <property type="match status" value="1"/>
</dbReference>
<dbReference type="Proteomes" id="UP000195402">
    <property type="component" value="Unassembled WGS sequence"/>
</dbReference>
<organism evidence="4 5">
    <name type="scientific">Macleaya cordata</name>
    <name type="common">Five-seeded plume-poppy</name>
    <name type="synonym">Bocconia cordata</name>
    <dbReference type="NCBI Taxonomy" id="56857"/>
    <lineage>
        <taxon>Eukaryota</taxon>
        <taxon>Viridiplantae</taxon>
        <taxon>Streptophyta</taxon>
        <taxon>Embryophyta</taxon>
        <taxon>Tracheophyta</taxon>
        <taxon>Spermatophyta</taxon>
        <taxon>Magnoliopsida</taxon>
        <taxon>Ranunculales</taxon>
        <taxon>Papaveraceae</taxon>
        <taxon>Papaveroideae</taxon>
        <taxon>Macleaya</taxon>
    </lineage>
</organism>
<proteinExistence type="predicted"/>
<feature type="compositionally biased region" description="Polar residues" evidence="2">
    <location>
        <begin position="1"/>
        <end position="13"/>
    </location>
</feature>
<evidence type="ECO:0000259" key="3">
    <source>
        <dbReference type="PROSITE" id="PS50966"/>
    </source>
</evidence>
<reference evidence="4 5" key="1">
    <citation type="journal article" date="2017" name="Mol. Plant">
        <title>The Genome of Medicinal Plant Macleaya cordata Provides New Insights into Benzylisoquinoline Alkaloids Metabolism.</title>
        <authorList>
            <person name="Liu X."/>
            <person name="Liu Y."/>
            <person name="Huang P."/>
            <person name="Ma Y."/>
            <person name="Qing Z."/>
            <person name="Tang Q."/>
            <person name="Cao H."/>
            <person name="Cheng P."/>
            <person name="Zheng Y."/>
            <person name="Yuan Z."/>
            <person name="Zhou Y."/>
            <person name="Liu J."/>
            <person name="Tang Z."/>
            <person name="Zhuo Y."/>
            <person name="Zhang Y."/>
            <person name="Yu L."/>
            <person name="Huang J."/>
            <person name="Yang P."/>
            <person name="Peng Q."/>
            <person name="Zhang J."/>
            <person name="Jiang W."/>
            <person name="Zhang Z."/>
            <person name="Lin K."/>
            <person name="Ro D.K."/>
            <person name="Chen X."/>
            <person name="Xiong X."/>
            <person name="Shang Y."/>
            <person name="Huang S."/>
            <person name="Zeng J."/>
        </authorList>
    </citation>
    <scope>NUCLEOTIDE SEQUENCE [LARGE SCALE GENOMIC DNA]</scope>
    <source>
        <strain evidence="5">cv. BLH2017</strain>
        <tissue evidence="4">Root</tissue>
    </source>
</reference>
<dbReference type="PANTHER" id="PTHR47718">
    <property type="entry name" value="OS01G0519700 PROTEIN"/>
    <property type="match status" value="1"/>
</dbReference>
<name>A0A200R822_MACCD</name>
<dbReference type="STRING" id="56857.A0A200R822"/>
<protein>
    <submittedName>
        <fullName evidence="4">FAR1 DNA binding domain</fullName>
    </submittedName>
</protein>
<feature type="region of interest" description="Disordered" evidence="2">
    <location>
        <begin position="1"/>
        <end position="25"/>
    </location>
</feature>
<dbReference type="InterPro" id="IPR007527">
    <property type="entry name" value="Znf_SWIM"/>
</dbReference>
<dbReference type="InParanoid" id="A0A200R822"/>
<dbReference type="AlphaFoldDB" id="A0A200R822"/>
<dbReference type="Pfam" id="PF03101">
    <property type="entry name" value="FAR1"/>
    <property type="match status" value="1"/>
</dbReference>
<evidence type="ECO:0000256" key="1">
    <source>
        <dbReference type="PROSITE-ProRule" id="PRU00325"/>
    </source>
</evidence>
<dbReference type="OrthoDB" id="1682940at2759"/>
<keyword evidence="1" id="KW-0479">Metal-binding</keyword>
<feature type="domain" description="SWIM-type" evidence="3">
    <location>
        <begin position="227"/>
        <end position="263"/>
    </location>
</feature>
<gene>
    <name evidence="4" type="ORF">BVC80_8805g20</name>
</gene>
<keyword evidence="1" id="KW-0862">Zinc</keyword>
<accession>A0A200R822</accession>
<evidence type="ECO:0000256" key="2">
    <source>
        <dbReference type="SAM" id="MobiDB-lite"/>
    </source>
</evidence>
<dbReference type="PROSITE" id="PS50966">
    <property type="entry name" value="ZF_SWIM"/>
    <property type="match status" value="1"/>
</dbReference>
<dbReference type="EMBL" id="MVGT01000386">
    <property type="protein sequence ID" value="OVA18848.1"/>
    <property type="molecule type" value="Genomic_DNA"/>
</dbReference>
<evidence type="ECO:0000313" key="5">
    <source>
        <dbReference type="Proteomes" id="UP000195402"/>
    </source>
</evidence>
<dbReference type="OMA" id="IQISHYC"/>
<dbReference type="InterPro" id="IPR004330">
    <property type="entry name" value="FAR1_DNA_bnd_dom"/>
</dbReference>
<sequence length="465" mass="52563">MATSEGIETTNDVKTPKSNKNPKKPFVGMDFSSIEEAQDFYQDYGREKGFTIHKRSSYKTAKGKELSRVLFTCSCQGVHKPKPNSNEQPNKIKRNTSTIKTDCKASMFLALDPKNRTWYVRSFVDDHNHAMVTSSKRVLMRSNRYMHPAAKSLAEAFNKEKLRVGKRIFDSEDLLVKHASKIYTRYAFDKVLSEFNASLHFLSEVLENDGNQFTFKVSSRGDKKEEFVVTMNQVTKEGACGCQMFEFCGLPCRHLHHILVLRFYAEEIPSHFILKRWMKDPNRAEVIDSNGLVLHAENVGTDAIQISHYCRRSTELAYLLGKSKEAYNVAIDLLNHAFEEVRQIDNVELQRENTDELHLESCGSVPITTMGDPRVTQAKGRPRDEKGKPLVVAGACRYKSGIEKSQAKKKPRTCQTCNVVGHDSRNCGKRKALQLNIANKNPDVNECAIDLAQDGAEIALAISNT</sequence>
<evidence type="ECO:0000313" key="4">
    <source>
        <dbReference type="EMBL" id="OVA18848.1"/>
    </source>
</evidence>